<dbReference type="AlphaFoldDB" id="A0A090WIF3"/>
<dbReference type="GO" id="GO:0016853">
    <property type="term" value="F:isomerase activity"/>
    <property type="evidence" value="ECO:0007669"/>
    <property type="project" value="UniProtKB-KW"/>
</dbReference>
<accession>A0A090WIF3</accession>
<organism evidence="1 2">
    <name type="scientific">Nonlabens ulvanivorans</name>
    <name type="common">Persicivirga ulvanivorans</name>
    <dbReference type="NCBI Taxonomy" id="906888"/>
    <lineage>
        <taxon>Bacteria</taxon>
        <taxon>Pseudomonadati</taxon>
        <taxon>Bacteroidota</taxon>
        <taxon>Flavobacteriia</taxon>
        <taxon>Flavobacteriales</taxon>
        <taxon>Flavobacteriaceae</taxon>
        <taxon>Nonlabens</taxon>
    </lineage>
</organism>
<gene>
    <name evidence="1" type="ORF">JCM19275_1452</name>
</gene>
<evidence type="ECO:0000313" key="1">
    <source>
        <dbReference type="EMBL" id="GAL76845.1"/>
    </source>
</evidence>
<dbReference type="Proteomes" id="UP000029647">
    <property type="component" value="Unassembled WGS sequence"/>
</dbReference>
<dbReference type="EMBL" id="BBNT01000016">
    <property type="protein sequence ID" value="GAL76845.1"/>
    <property type="molecule type" value="Genomic_DNA"/>
</dbReference>
<evidence type="ECO:0000313" key="2">
    <source>
        <dbReference type="Proteomes" id="UP000029647"/>
    </source>
</evidence>
<protein>
    <submittedName>
        <fullName evidence="1">Topoisomerase IV subunit B</fullName>
    </submittedName>
</protein>
<name>A0A090WIF3_NONUL</name>
<reference evidence="1 2" key="1">
    <citation type="journal article" date="2014" name="Genome Announc.">
        <title>Draft Genome Sequences of Marine Flavobacterium Nonlabens Strains NR17, NR24, NR27, NR32, NR33, and Ara13.</title>
        <authorList>
            <person name="Nakanishi M."/>
            <person name="Meirelles P."/>
            <person name="Suzuki R."/>
            <person name="Takatani N."/>
            <person name="Mino S."/>
            <person name="Suda W."/>
            <person name="Oshima K."/>
            <person name="Hattori M."/>
            <person name="Ohkuma M."/>
            <person name="Hosokawa M."/>
            <person name="Miyashita K."/>
            <person name="Thompson F.L."/>
            <person name="Niwa A."/>
            <person name="Sawabe T."/>
            <person name="Sawabe T."/>
        </authorList>
    </citation>
    <scope>NUCLEOTIDE SEQUENCE [LARGE SCALE GENOMIC DNA]</scope>
    <source>
        <strain evidence="2">JCM19275</strain>
    </source>
</reference>
<keyword evidence="1" id="KW-0413">Isomerase</keyword>
<comment type="caution">
    <text evidence="1">The sequence shown here is derived from an EMBL/GenBank/DDBJ whole genome shotgun (WGS) entry which is preliminary data.</text>
</comment>
<proteinExistence type="predicted"/>
<sequence>MRLDPLMLDDNMSIEDLLRFYMGKNTPDRQEFIIDNLKVELDIIEEDTV</sequence>